<comment type="caution">
    <text evidence="2">The sequence shown here is derived from an EMBL/GenBank/DDBJ whole genome shotgun (WGS) entry which is preliminary data.</text>
</comment>
<evidence type="ECO:0000313" key="3">
    <source>
        <dbReference type="Proteomes" id="UP001595660"/>
    </source>
</evidence>
<sequence length="363" mass="38108">MSALAAAGVAGVAGCTGTSNGDDETTASTTEPTTEEPTTTEQTTEQTTPDERAPEPADSPTAAVETFANAADAAAFQGPFHPLHPFSVEKLSREDAENLYENSTFPESVALEQVDREVTVDLVASATLPGPDTEQNAIEDALAGRDAVVVEATFESESGTETAQFVTVERDGGWLILAQGLGSGKSADEALPARVVSGVAFEPDQNAARVQFVSDVVADSVTVEAVQSGDSTSTSTPGSVNYLEVGLDSGGDEVVVSATVDGESRVVHRERYPESDRLVDSIEFVVDPETDDRDAIARVNFNDTDEEGRVRVVSTVQGGEGEAEPVGSLNYLNVGVDPEGDEVVVSYPVGGDTEEIHRERFHP</sequence>
<organism evidence="2 3">
    <name type="scientific">Halobacterium litoreum</name>
    <dbReference type="NCBI Taxonomy" id="2039234"/>
    <lineage>
        <taxon>Archaea</taxon>
        <taxon>Methanobacteriati</taxon>
        <taxon>Methanobacteriota</taxon>
        <taxon>Stenosarchaea group</taxon>
        <taxon>Halobacteria</taxon>
        <taxon>Halobacteriales</taxon>
        <taxon>Halobacteriaceae</taxon>
        <taxon>Halobacterium</taxon>
    </lineage>
</organism>
<accession>A0ABD5NCV9</accession>
<dbReference type="RefSeq" id="WP_232571754.1">
    <property type="nucleotide sequence ID" value="NZ_CP089466.1"/>
</dbReference>
<reference evidence="2 3" key="1">
    <citation type="journal article" date="2019" name="Int. J. Syst. Evol. Microbiol.">
        <title>The Global Catalogue of Microorganisms (GCM) 10K type strain sequencing project: providing services to taxonomists for standard genome sequencing and annotation.</title>
        <authorList>
            <consortium name="The Broad Institute Genomics Platform"/>
            <consortium name="The Broad Institute Genome Sequencing Center for Infectious Disease"/>
            <person name="Wu L."/>
            <person name="Ma J."/>
        </authorList>
    </citation>
    <scope>NUCLEOTIDE SEQUENCE [LARGE SCALE GENOMIC DNA]</scope>
    <source>
        <strain evidence="2 3">CGMCC 1.12562</strain>
    </source>
</reference>
<gene>
    <name evidence="2" type="ORF">ACFOKC_05185</name>
</gene>
<keyword evidence="3" id="KW-1185">Reference proteome</keyword>
<dbReference type="EMBL" id="JBHRWN010000002">
    <property type="protein sequence ID" value="MFC3477113.1"/>
    <property type="molecule type" value="Genomic_DNA"/>
</dbReference>
<dbReference type="Proteomes" id="UP001595660">
    <property type="component" value="Unassembled WGS sequence"/>
</dbReference>
<feature type="region of interest" description="Disordered" evidence="1">
    <location>
        <begin position="1"/>
        <end position="61"/>
    </location>
</feature>
<name>A0ABD5NCV9_9EURY</name>
<evidence type="ECO:0000313" key="2">
    <source>
        <dbReference type="EMBL" id="MFC3477113.1"/>
    </source>
</evidence>
<protein>
    <submittedName>
        <fullName evidence="2">Uncharacterized protein</fullName>
    </submittedName>
</protein>
<proteinExistence type="predicted"/>
<evidence type="ECO:0000256" key="1">
    <source>
        <dbReference type="SAM" id="MobiDB-lite"/>
    </source>
</evidence>
<feature type="compositionally biased region" description="Low complexity" evidence="1">
    <location>
        <begin position="1"/>
        <end position="13"/>
    </location>
</feature>
<feature type="compositionally biased region" description="Low complexity" evidence="1">
    <location>
        <begin position="26"/>
        <end position="47"/>
    </location>
</feature>
<dbReference type="AlphaFoldDB" id="A0ABD5NCV9"/>
<dbReference type="GeneID" id="69116964"/>